<dbReference type="eggNOG" id="COG1502">
    <property type="taxonomic scope" value="Bacteria"/>
</dbReference>
<dbReference type="SUPFAM" id="SSF56024">
    <property type="entry name" value="Phospholipase D/nuclease"/>
    <property type="match status" value="2"/>
</dbReference>
<comment type="catalytic activity">
    <reaction evidence="1">
        <text>a 1,2-diacyl-sn-glycero-3-phosphocholine + H2O = a 1,2-diacyl-sn-glycero-3-phosphate + choline + H(+)</text>
        <dbReference type="Rhea" id="RHEA:14445"/>
        <dbReference type="ChEBI" id="CHEBI:15354"/>
        <dbReference type="ChEBI" id="CHEBI:15377"/>
        <dbReference type="ChEBI" id="CHEBI:15378"/>
        <dbReference type="ChEBI" id="CHEBI:57643"/>
        <dbReference type="ChEBI" id="CHEBI:58608"/>
        <dbReference type="EC" id="3.1.4.4"/>
    </reaction>
</comment>
<dbReference type="OrthoDB" id="8542751at2"/>
<organism evidence="8 9">
    <name type="scientific">Nitrosospira lacus</name>
    <dbReference type="NCBI Taxonomy" id="1288494"/>
    <lineage>
        <taxon>Bacteria</taxon>
        <taxon>Pseudomonadati</taxon>
        <taxon>Pseudomonadota</taxon>
        <taxon>Betaproteobacteria</taxon>
        <taxon>Nitrosomonadales</taxon>
        <taxon>Nitrosomonadaceae</taxon>
        <taxon>Nitrosospira</taxon>
    </lineage>
</organism>
<dbReference type="GO" id="GO:0006793">
    <property type="term" value="P:phosphorus metabolic process"/>
    <property type="evidence" value="ECO:0007669"/>
    <property type="project" value="UniProtKB-ARBA"/>
</dbReference>
<comment type="similarity">
    <text evidence="2">Belongs to the phospholipase D family.</text>
</comment>
<dbReference type="KEGG" id="nlc:EBAPG3_000955"/>
<dbReference type="AlphaFoldDB" id="A0A1W6SKZ8"/>
<dbReference type="InterPro" id="IPR025202">
    <property type="entry name" value="PLD-like_dom"/>
</dbReference>
<dbReference type="GO" id="GO:0016891">
    <property type="term" value="F:RNA endonuclease activity producing 5'-phosphomonoesters, hydrolytic mechanism"/>
    <property type="evidence" value="ECO:0007669"/>
    <property type="project" value="TreeGrafter"/>
</dbReference>
<dbReference type="InterPro" id="IPR001736">
    <property type="entry name" value="PLipase_D/transphosphatidylase"/>
</dbReference>
<evidence type="ECO:0000256" key="3">
    <source>
        <dbReference type="ARBA" id="ARBA00012027"/>
    </source>
</evidence>
<dbReference type="PROSITE" id="PS50035">
    <property type="entry name" value="PLD"/>
    <property type="match status" value="1"/>
</dbReference>
<keyword evidence="6" id="KW-0443">Lipid metabolism</keyword>
<evidence type="ECO:0000256" key="6">
    <source>
        <dbReference type="ARBA" id="ARBA00023098"/>
    </source>
</evidence>
<dbReference type="PANTHER" id="PTHR43856">
    <property type="entry name" value="CARDIOLIPIN HYDROLASE"/>
    <property type="match status" value="1"/>
</dbReference>
<evidence type="ECO:0000256" key="1">
    <source>
        <dbReference type="ARBA" id="ARBA00000798"/>
    </source>
</evidence>
<protein>
    <recommendedName>
        <fullName evidence="3">phospholipase D</fullName>
        <ecNumber evidence="3">3.1.4.4</ecNumber>
    </recommendedName>
</protein>
<keyword evidence="4" id="KW-0378">Hydrolase</keyword>
<evidence type="ECO:0000259" key="7">
    <source>
        <dbReference type="PROSITE" id="PS50035"/>
    </source>
</evidence>
<gene>
    <name evidence="8" type="ORF">EBAPG3_000955</name>
</gene>
<reference evidence="8 9" key="1">
    <citation type="journal article" date="2015" name="Int. J. Syst. Evol. Microbiol.">
        <title>Nitrosospira lacus sp. nov., a psychrotolerant, ammonia-oxidizing bacterium from sandy lake sediment.</title>
        <authorList>
            <person name="Urakawa H."/>
            <person name="Garcia J.C."/>
            <person name="Nielsen J.L."/>
            <person name="Le V.Q."/>
            <person name="Kozlowski J.A."/>
            <person name="Stein L.Y."/>
            <person name="Lim C.K."/>
            <person name="Pommerening-Roser A."/>
            <person name="Martens-Habbena W."/>
            <person name="Stahl D.A."/>
            <person name="Klotz M.G."/>
        </authorList>
    </citation>
    <scope>NUCLEOTIDE SEQUENCE [LARGE SCALE GENOMIC DNA]</scope>
    <source>
        <strain evidence="8 9">APG3</strain>
    </source>
</reference>
<dbReference type="GO" id="GO:0016042">
    <property type="term" value="P:lipid catabolic process"/>
    <property type="evidence" value="ECO:0007669"/>
    <property type="project" value="UniProtKB-KW"/>
</dbReference>
<proteinExistence type="inferred from homology"/>
<dbReference type="GO" id="GO:0004630">
    <property type="term" value="F:phospholipase D activity"/>
    <property type="evidence" value="ECO:0007669"/>
    <property type="project" value="UniProtKB-EC"/>
</dbReference>
<keyword evidence="9" id="KW-1185">Reference proteome</keyword>
<evidence type="ECO:0000313" key="8">
    <source>
        <dbReference type="EMBL" id="ARO86462.1"/>
    </source>
</evidence>
<keyword evidence="5" id="KW-0442">Lipid degradation</keyword>
<name>A0A1W6SKZ8_9PROT</name>
<accession>A0A1W6SKZ8</accession>
<feature type="domain" description="PLD phosphodiesterase" evidence="7">
    <location>
        <begin position="295"/>
        <end position="325"/>
    </location>
</feature>
<evidence type="ECO:0000256" key="2">
    <source>
        <dbReference type="ARBA" id="ARBA00008664"/>
    </source>
</evidence>
<evidence type="ECO:0000256" key="5">
    <source>
        <dbReference type="ARBA" id="ARBA00022963"/>
    </source>
</evidence>
<evidence type="ECO:0000313" key="9">
    <source>
        <dbReference type="Proteomes" id="UP000012179"/>
    </source>
</evidence>
<dbReference type="Pfam" id="PF13091">
    <property type="entry name" value="PLDc_2"/>
    <property type="match status" value="2"/>
</dbReference>
<sequence length="354" mass="39704">MPSGLIVEKRPSFEIYFGGPDKPAGYLRDILAEHIAAVPCGGSIDWVTYYFRDLRLADALVQAHKRGVRVGLSLAGKPRVPNANDAVIAMLSGPEGLGEGLRVVTLPGIPAPRGRSWKPQLHEKLYCFSHPKPIAFIGSFNPSGNMPEENREIIREIGDQDRGHNVLVGLTDPILSEQLVKHARQLQRMRPGLTYRFSAEANRTVNGADTSIYFWPRVRPHPVVQFLNHIGDNARVRVVASHIRTESAVDVMLGLARRGVALEIFADATSRRVTEKVEQRFSAANIQFRRVRDPEDLPMHLKFVLVEDNDKVWSIFGSFNWTKPSFWLNHEIAAISSNPMLFKAFADRCDVLEN</sequence>
<dbReference type="PANTHER" id="PTHR43856:SF1">
    <property type="entry name" value="MITOCHONDRIAL CARDIOLIPIN HYDROLASE"/>
    <property type="match status" value="1"/>
</dbReference>
<dbReference type="Gene3D" id="3.30.870.10">
    <property type="entry name" value="Endonuclease Chain A"/>
    <property type="match status" value="2"/>
</dbReference>
<dbReference type="Proteomes" id="UP000012179">
    <property type="component" value="Chromosome"/>
</dbReference>
<dbReference type="EC" id="3.1.4.4" evidence="3"/>
<dbReference type="InterPro" id="IPR051406">
    <property type="entry name" value="PLD_domain"/>
</dbReference>
<evidence type="ECO:0000256" key="4">
    <source>
        <dbReference type="ARBA" id="ARBA00022801"/>
    </source>
</evidence>
<dbReference type="EMBL" id="CP021106">
    <property type="protein sequence ID" value="ARO86462.1"/>
    <property type="molecule type" value="Genomic_DNA"/>
</dbReference>